<keyword evidence="6" id="KW-1185">Reference proteome</keyword>
<feature type="domain" description="AB hydrolase-1" evidence="4">
    <location>
        <begin position="108"/>
        <end position="360"/>
    </location>
</feature>
<evidence type="ECO:0000313" key="6">
    <source>
        <dbReference type="Proteomes" id="UP000807371"/>
    </source>
</evidence>
<evidence type="ECO:0000256" key="1">
    <source>
        <dbReference type="ARBA" id="ARBA00022801"/>
    </source>
</evidence>
<dbReference type="RefSeq" id="WP_197989278.1">
    <property type="nucleotide sequence ID" value="NZ_JACYXC010000001.1"/>
</dbReference>
<dbReference type="InterPro" id="IPR000073">
    <property type="entry name" value="AB_hydrolase_1"/>
</dbReference>
<gene>
    <name evidence="5" type="ORF">IHE55_13615</name>
</gene>
<evidence type="ECO:0000259" key="4">
    <source>
        <dbReference type="Pfam" id="PF12697"/>
    </source>
</evidence>
<protein>
    <submittedName>
        <fullName evidence="5">Alpha/beta hydrolase</fullName>
    </submittedName>
</protein>
<dbReference type="PANTHER" id="PTHR43329">
    <property type="entry name" value="EPOXIDE HYDROLASE"/>
    <property type="match status" value="1"/>
</dbReference>
<feature type="region of interest" description="Disordered" evidence="2">
    <location>
        <begin position="40"/>
        <end position="70"/>
    </location>
</feature>
<keyword evidence="3" id="KW-0732">Signal</keyword>
<dbReference type="GO" id="GO:0016787">
    <property type="term" value="F:hydrolase activity"/>
    <property type="evidence" value="ECO:0007669"/>
    <property type="project" value="UniProtKB-KW"/>
</dbReference>
<dbReference type="Proteomes" id="UP000807371">
    <property type="component" value="Unassembled WGS sequence"/>
</dbReference>
<feature type="compositionally biased region" description="Low complexity" evidence="2">
    <location>
        <begin position="40"/>
        <end position="52"/>
    </location>
</feature>
<dbReference type="EMBL" id="JACYXC010000001">
    <property type="protein sequence ID" value="MBH5335776.1"/>
    <property type="molecule type" value="Genomic_DNA"/>
</dbReference>
<evidence type="ECO:0000256" key="2">
    <source>
        <dbReference type="SAM" id="MobiDB-lite"/>
    </source>
</evidence>
<dbReference type="SUPFAM" id="SSF53474">
    <property type="entry name" value="alpha/beta-Hydrolases"/>
    <property type="match status" value="1"/>
</dbReference>
<accession>A0ABS0NKV2</accession>
<evidence type="ECO:0000256" key="3">
    <source>
        <dbReference type="SAM" id="SignalP"/>
    </source>
</evidence>
<comment type="caution">
    <text evidence="5">The sequence shown here is derived from an EMBL/GenBank/DDBJ whole genome shotgun (WGS) entry which is preliminary data.</text>
</comment>
<evidence type="ECO:0000313" key="5">
    <source>
        <dbReference type="EMBL" id="MBH5335776.1"/>
    </source>
</evidence>
<organism evidence="5 6">
    <name type="scientific">Streptomyces pactum</name>
    <dbReference type="NCBI Taxonomy" id="68249"/>
    <lineage>
        <taxon>Bacteria</taxon>
        <taxon>Bacillati</taxon>
        <taxon>Actinomycetota</taxon>
        <taxon>Actinomycetes</taxon>
        <taxon>Kitasatosporales</taxon>
        <taxon>Streptomycetaceae</taxon>
        <taxon>Streptomyces</taxon>
    </lineage>
</organism>
<name>A0ABS0NKV2_9ACTN</name>
<sequence>MAVPSAPPPSPSAPPRAARLRRLRLLFLALLVSTTALAGTASGSPRATSAPPSSAPPCAAPEVPKSRNHDAATKHDTAFNRDFRHCFTTVNGVQMHYVIGGTGPQTTVLLHGWPESWYEYRQVMPELLPGRTVIAIDLPGMGDSTGRPTAYTKTALAGYVHGLLNRIGAQRDVRFVAHDFGVGVAYALAARYREQAAGLFLMDFPLVGKNLSFATDVRPLSWHFSFNLQDPLAEQLATGRVGTFLDHFFRHSQISETPQPDPNPPSPIAPRALAEYTRVFSRPQVLHSGFELYRTWSQDEQENKRLQQDPLTIPVRLVTQNGLSGMMLPAVRDAAPGATGTEVDGAGHWLLEERPDRVVEEINSFYPAR</sequence>
<feature type="chain" id="PRO_5046781750" evidence="3">
    <location>
        <begin position="39"/>
        <end position="369"/>
    </location>
</feature>
<dbReference type="Pfam" id="PF12697">
    <property type="entry name" value="Abhydrolase_6"/>
    <property type="match status" value="1"/>
</dbReference>
<dbReference type="InterPro" id="IPR029058">
    <property type="entry name" value="AB_hydrolase_fold"/>
</dbReference>
<dbReference type="Gene3D" id="3.40.50.1820">
    <property type="entry name" value="alpha/beta hydrolase"/>
    <property type="match status" value="1"/>
</dbReference>
<reference evidence="5 6" key="1">
    <citation type="submission" date="2020-09" db="EMBL/GenBank/DDBJ databases">
        <title>Biosynthesis of the nuclear factor of activated T cells inhibitor NFAT-133 and its congeners in Streptomyces pactum.</title>
        <authorList>
            <person name="Zhou W."/>
            <person name="Posri P."/>
            <person name="Abugrain M.E."/>
            <person name="Weisberg A.J."/>
            <person name="Chang J.H."/>
            <person name="Mahmud T."/>
        </authorList>
    </citation>
    <scope>NUCLEOTIDE SEQUENCE [LARGE SCALE GENOMIC DNA]</scope>
    <source>
        <strain evidence="5 6">ATCC 27456</strain>
    </source>
</reference>
<dbReference type="InterPro" id="IPR000639">
    <property type="entry name" value="Epox_hydrolase-like"/>
</dbReference>
<feature type="signal peptide" evidence="3">
    <location>
        <begin position="1"/>
        <end position="38"/>
    </location>
</feature>
<dbReference type="PRINTS" id="PR00412">
    <property type="entry name" value="EPOXHYDRLASE"/>
</dbReference>
<keyword evidence="1 5" id="KW-0378">Hydrolase</keyword>
<proteinExistence type="predicted"/>